<name>A0ABD2JVG9_9BILA</name>
<feature type="region of interest" description="Disordered" evidence="1">
    <location>
        <begin position="40"/>
        <end position="72"/>
    </location>
</feature>
<feature type="compositionally biased region" description="Basic and acidic residues" evidence="1">
    <location>
        <begin position="52"/>
        <end position="65"/>
    </location>
</feature>
<dbReference type="Proteomes" id="UP001620626">
    <property type="component" value="Unassembled WGS sequence"/>
</dbReference>
<comment type="caution">
    <text evidence="2">The sequence shown here is derived from an EMBL/GenBank/DDBJ whole genome shotgun (WGS) entry which is preliminary data.</text>
</comment>
<evidence type="ECO:0000313" key="3">
    <source>
        <dbReference type="Proteomes" id="UP001620626"/>
    </source>
</evidence>
<protein>
    <submittedName>
        <fullName evidence="2">Uncharacterized protein</fullName>
    </submittedName>
</protein>
<dbReference type="AlphaFoldDB" id="A0ABD2JVG9"/>
<gene>
    <name evidence="2" type="ORF">niasHT_025910</name>
</gene>
<keyword evidence="3" id="KW-1185">Reference proteome</keyword>
<sequence length="72" mass="7693">MAQKVHIDSLYECPVNVLGAVASGERGGVFVIAVSDVWESSGGGEGMEEDESICRSDGVRIRRNDQITPPTN</sequence>
<accession>A0ABD2JVG9</accession>
<organism evidence="2 3">
    <name type="scientific">Heterodera trifolii</name>
    <dbReference type="NCBI Taxonomy" id="157864"/>
    <lineage>
        <taxon>Eukaryota</taxon>
        <taxon>Metazoa</taxon>
        <taxon>Ecdysozoa</taxon>
        <taxon>Nematoda</taxon>
        <taxon>Chromadorea</taxon>
        <taxon>Rhabditida</taxon>
        <taxon>Tylenchina</taxon>
        <taxon>Tylenchomorpha</taxon>
        <taxon>Tylenchoidea</taxon>
        <taxon>Heteroderidae</taxon>
        <taxon>Heteroderinae</taxon>
        <taxon>Heterodera</taxon>
    </lineage>
</organism>
<evidence type="ECO:0000313" key="2">
    <source>
        <dbReference type="EMBL" id="KAL3094434.1"/>
    </source>
</evidence>
<proteinExistence type="predicted"/>
<dbReference type="EMBL" id="JBICBT010000897">
    <property type="protein sequence ID" value="KAL3094434.1"/>
    <property type="molecule type" value="Genomic_DNA"/>
</dbReference>
<evidence type="ECO:0000256" key="1">
    <source>
        <dbReference type="SAM" id="MobiDB-lite"/>
    </source>
</evidence>
<reference evidence="2 3" key="1">
    <citation type="submission" date="2024-10" db="EMBL/GenBank/DDBJ databases">
        <authorList>
            <person name="Kim D."/>
        </authorList>
    </citation>
    <scope>NUCLEOTIDE SEQUENCE [LARGE SCALE GENOMIC DNA]</scope>
    <source>
        <strain evidence="2">BH-2024</strain>
    </source>
</reference>